<protein>
    <submittedName>
        <fullName evidence="1">Uncharacterized protein</fullName>
    </submittedName>
</protein>
<comment type="caution">
    <text evidence="1">The sequence shown here is derived from an EMBL/GenBank/DDBJ whole genome shotgun (WGS) entry which is preliminary data.</text>
</comment>
<sequence length="36" mass="4549">MKLVFILWNCLFELYYNKQEMSRFTLKKMILLHHCI</sequence>
<dbReference type="PaxDb" id="411470-RUMGNA_02754"/>
<dbReference type="AlphaFoldDB" id="A7B5B6"/>
<name>A7B5B6_MEDG7</name>
<reference evidence="1 2" key="1">
    <citation type="submission" date="2007-04" db="EMBL/GenBank/DDBJ databases">
        <authorList>
            <person name="Fulton L."/>
            <person name="Clifton S."/>
            <person name="Fulton B."/>
            <person name="Xu J."/>
            <person name="Minx P."/>
            <person name="Pepin K.H."/>
            <person name="Johnson M."/>
            <person name="Thiruvilangam P."/>
            <person name="Bhonagiri V."/>
            <person name="Nash W.E."/>
            <person name="Mardis E.R."/>
            <person name="Wilson R.K."/>
        </authorList>
    </citation>
    <scope>NUCLEOTIDE SEQUENCE [LARGE SCALE GENOMIC DNA]</scope>
    <source>
        <strain evidence="1 2">ATCC 29149</strain>
    </source>
</reference>
<dbReference type="Proteomes" id="UP000004410">
    <property type="component" value="Unassembled WGS sequence"/>
</dbReference>
<accession>A7B5B6</accession>
<organism evidence="1 2">
    <name type="scientific">Mediterraneibacter gnavus (strain ATCC 29149 / DSM 114966 / JCM 6515 / VPI C7-9)</name>
    <name type="common">Ruminococcus gnavus</name>
    <dbReference type="NCBI Taxonomy" id="411470"/>
    <lineage>
        <taxon>Bacteria</taxon>
        <taxon>Bacillati</taxon>
        <taxon>Bacillota</taxon>
        <taxon>Clostridia</taxon>
        <taxon>Lachnospirales</taxon>
        <taxon>Lachnospiraceae</taxon>
        <taxon>Mediterraneibacter</taxon>
    </lineage>
</organism>
<evidence type="ECO:0000313" key="1">
    <source>
        <dbReference type="EMBL" id="EDN76858.1"/>
    </source>
</evidence>
<evidence type="ECO:0000313" key="2">
    <source>
        <dbReference type="Proteomes" id="UP000004410"/>
    </source>
</evidence>
<proteinExistence type="predicted"/>
<gene>
    <name evidence="1" type="ORF">RUMGNA_02754</name>
</gene>
<reference evidence="1 2" key="2">
    <citation type="submission" date="2007-06" db="EMBL/GenBank/DDBJ databases">
        <title>Draft genome sequence of Ruminococcus gnavus (ATCC 29149).</title>
        <authorList>
            <person name="Sudarsanam P."/>
            <person name="Ley R."/>
            <person name="Guruge J."/>
            <person name="Turnbaugh P.J."/>
            <person name="Mahowald M."/>
            <person name="Liep D."/>
            <person name="Gordon J."/>
        </authorList>
    </citation>
    <scope>NUCLEOTIDE SEQUENCE [LARGE SCALE GENOMIC DNA]</scope>
    <source>
        <strain evidence="1 2">ATCC 29149</strain>
    </source>
</reference>
<dbReference type="EMBL" id="AAYG02000021">
    <property type="protein sequence ID" value="EDN76858.1"/>
    <property type="molecule type" value="Genomic_DNA"/>
</dbReference>